<dbReference type="AlphaFoldDB" id="A0AAD4PQM1"/>
<evidence type="ECO:0000313" key="3">
    <source>
        <dbReference type="Proteomes" id="UP001200034"/>
    </source>
</evidence>
<comment type="caution">
    <text evidence="2">The sequence shown here is derived from an EMBL/GenBank/DDBJ whole genome shotgun (WGS) entry which is preliminary data.</text>
</comment>
<dbReference type="Proteomes" id="UP001200034">
    <property type="component" value="Unassembled WGS sequence"/>
</dbReference>
<feature type="region of interest" description="Disordered" evidence="1">
    <location>
        <begin position="113"/>
        <end position="133"/>
    </location>
</feature>
<evidence type="ECO:0000256" key="1">
    <source>
        <dbReference type="SAM" id="MobiDB-lite"/>
    </source>
</evidence>
<keyword evidence="3" id="KW-1185">Reference proteome</keyword>
<evidence type="ECO:0000313" key="2">
    <source>
        <dbReference type="EMBL" id="KAH8384863.1"/>
    </source>
</evidence>
<gene>
    <name evidence="2" type="ORF">KR093_010367</name>
</gene>
<organism evidence="2 3">
    <name type="scientific">Drosophila rubida</name>
    <dbReference type="NCBI Taxonomy" id="30044"/>
    <lineage>
        <taxon>Eukaryota</taxon>
        <taxon>Metazoa</taxon>
        <taxon>Ecdysozoa</taxon>
        <taxon>Arthropoda</taxon>
        <taxon>Hexapoda</taxon>
        <taxon>Insecta</taxon>
        <taxon>Pterygota</taxon>
        <taxon>Neoptera</taxon>
        <taxon>Endopterygota</taxon>
        <taxon>Diptera</taxon>
        <taxon>Brachycera</taxon>
        <taxon>Muscomorpha</taxon>
        <taxon>Ephydroidea</taxon>
        <taxon>Drosophilidae</taxon>
        <taxon>Drosophila</taxon>
    </lineage>
</organism>
<sequence length="311" mass="35167">MMVDEESMGHAHEKWSRFVATSKYFRSPPLTCRSEPCLRAAQHARHWRRGHALEPANLSLSWQLASNPADSSQLNDMIGRCVCAALAKQRRAVAVAVAKHGKRLKSSVSLMPKAKPRTKLPTRYHSPKSKVAANQPKIMVVDAVKRHAPAAKSHSSQPEPPPAAAAAAAASGGAAAARKQHKRQVRWEREERWRRELAGHTRPHAEVATGAGGKKPAAEKRRKYGVPLCHRPTTLLGPQYHAELQNYYQQQYYNQFLQQEQQRQQMMRNMLMYSQPGQLGGLQEVRYAVPIESMYHNMKKGKRYCGNFYYQ</sequence>
<accession>A0AAD4PQM1</accession>
<reference evidence="2" key="1">
    <citation type="journal article" date="2021" name="Mol. Ecol. Resour.">
        <title>Phylogenomic analyses of the genus Drosophila reveals genomic signals of climate adaptation.</title>
        <authorList>
            <person name="Li F."/>
            <person name="Rane R.V."/>
            <person name="Luria V."/>
            <person name="Xiong Z."/>
            <person name="Chen J."/>
            <person name="Li Z."/>
            <person name="Catullo R.A."/>
            <person name="Griffin P.C."/>
            <person name="Schiffer M."/>
            <person name="Pearce S."/>
            <person name="Lee S.F."/>
            <person name="McElroy K."/>
            <person name="Stocker A."/>
            <person name="Shirriffs J."/>
            <person name="Cockerell F."/>
            <person name="Coppin C."/>
            <person name="Sgro C.M."/>
            <person name="Karger A."/>
            <person name="Cain J.W."/>
            <person name="Weber J.A."/>
            <person name="Santpere G."/>
            <person name="Kirschner M.W."/>
            <person name="Hoffmann A.A."/>
            <person name="Oakeshott J.G."/>
            <person name="Zhang G."/>
        </authorList>
    </citation>
    <scope>NUCLEOTIDE SEQUENCE</scope>
    <source>
        <strain evidence="2">BGI-SZ-2011g</strain>
    </source>
</reference>
<feature type="compositionally biased region" description="Basic residues" evidence="1">
    <location>
        <begin position="114"/>
        <end position="128"/>
    </location>
</feature>
<feature type="region of interest" description="Disordered" evidence="1">
    <location>
        <begin position="146"/>
        <end position="220"/>
    </location>
</feature>
<dbReference type="EMBL" id="JAJJHW010000681">
    <property type="protein sequence ID" value="KAH8384863.1"/>
    <property type="molecule type" value="Genomic_DNA"/>
</dbReference>
<feature type="compositionally biased region" description="Basic and acidic residues" evidence="1">
    <location>
        <begin position="185"/>
        <end position="205"/>
    </location>
</feature>
<feature type="compositionally biased region" description="Low complexity" evidence="1">
    <location>
        <begin position="164"/>
        <end position="177"/>
    </location>
</feature>
<name>A0AAD4PQM1_9MUSC</name>
<proteinExistence type="predicted"/>
<protein>
    <submittedName>
        <fullName evidence="2">Uncharacterized protein</fullName>
    </submittedName>
</protein>